<reference evidence="1 2" key="1">
    <citation type="submission" date="2019-01" db="EMBL/GenBank/DDBJ databases">
        <title>Whole Genome of Ornithobacterium rhinotracheale FARPER-174b.</title>
        <authorList>
            <person name="Tataje-Lavanda L.A."/>
            <person name="Montalvan A."/>
            <person name="Montesinos R."/>
            <person name="Zimic M."/>
            <person name="Fernandez-Sanchez M."/>
            <person name="Fernandez-Diaz M."/>
        </authorList>
    </citation>
    <scope>NUCLEOTIDE SEQUENCE [LARGE SCALE GENOMIC DNA]</scope>
    <source>
        <strain evidence="1 2">FARPER-174b</strain>
    </source>
</reference>
<dbReference type="Proteomes" id="UP000287701">
    <property type="component" value="Chromosome"/>
</dbReference>
<gene>
    <name evidence="1" type="ORF">EQP59_03910</name>
</gene>
<dbReference type="PANTHER" id="PTHR43393">
    <property type="entry name" value="CYTOKININ RIBOSIDE 5'-MONOPHOSPHATE PHOSPHORIBOHYDROLASE"/>
    <property type="match status" value="1"/>
</dbReference>
<evidence type="ECO:0000313" key="2">
    <source>
        <dbReference type="Proteomes" id="UP000287701"/>
    </source>
</evidence>
<dbReference type="PANTHER" id="PTHR43393:SF3">
    <property type="entry name" value="LYSINE DECARBOXYLASE-LIKE PROTEIN"/>
    <property type="match status" value="1"/>
</dbReference>
<proteinExistence type="predicted"/>
<dbReference type="AlphaFoldDB" id="A0A3R5YVM4"/>
<dbReference type="SUPFAM" id="SSF102405">
    <property type="entry name" value="MCP/YpsA-like"/>
    <property type="match status" value="1"/>
</dbReference>
<dbReference type="OrthoDB" id="9801098at2"/>
<dbReference type="GO" id="GO:0005829">
    <property type="term" value="C:cytosol"/>
    <property type="evidence" value="ECO:0007669"/>
    <property type="project" value="TreeGrafter"/>
</dbReference>
<dbReference type="EMBL" id="CP035107">
    <property type="protein sequence ID" value="QAR30557.1"/>
    <property type="molecule type" value="Genomic_DNA"/>
</dbReference>
<evidence type="ECO:0008006" key="3">
    <source>
        <dbReference type="Google" id="ProtNLM"/>
    </source>
</evidence>
<evidence type="ECO:0000313" key="1">
    <source>
        <dbReference type="EMBL" id="QAR30557.1"/>
    </source>
</evidence>
<organism evidence="1 2">
    <name type="scientific">Ornithobacterium rhinotracheale</name>
    <dbReference type="NCBI Taxonomy" id="28251"/>
    <lineage>
        <taxon>Bacteria</taxon>
        <taxon>Pseudomonadati</taxon>
        <taxon>Bacteroidota</taxon>
        <taxon>Flavobacteriia</taxon>
        <taxon>Flavobacteriales</taxon>
        <taxon>Weeksellaceae</taxon>
        <taxon>Ornithobacterium</taxon>
    </lineage>
</organism>
<dbReference type="Gene3D" id="3.40.50.450">
    <property type="match status" value="1"/>
</dbReference>
<name>A0A3R5YVM4_ORNRH</name>
<sequence>MKRGKLIRTPEYWKKYSKTNRSLKDLVIQNLDFTKEPTDWKSFELDNTVFINCAFTQEDAFLLMQMGAFIYPKFDNLPFNPNRKNLYTHQELLEGYDPVHDNSTDLQIYKHFSLNKYNPGFHIAMAQRLHDFNIDESIRELLGYNDAGMTHRKAIGFMGGHSARRGSEFYIKAAQAAKLLAEEGYYIVSGGGPGIMEAANLGAYMAHKTDAELLDAIRILSDLDFGKLTPKDTKDFLAKNYLTQAQKVLEKYPSTTENLAIPTWFYGHEPTNVFATHIAKYFSNSIREDILLAISLYGVIFAPGSAGTTQEIFQEAAQNHYGTFGYYSPMIFLGKKRYVEDTALYSVLHQLAAGQAYKDILYLTDEPQLIVDFIKNNPPIPVA</sequence>
<protein>
    <recommendedName>
        <fullName evidence="3">Rossmann fold nucleotide-binding protein</fullName>
    </recommendedName>
</protein>
<dbReference type="InterPro" id="IPR052341">
    <property type="entry name" value="LOG_family_nucleotidases"/>
</dbReference>
<accession>A0A3R5YVM4</accession>
<dbReference type="Pfam" id="PF18306">
    <property type="entry name" value="LDcluster4"/>
    <property type="match status" value="1"/>
</dbReference>
<dbReference type="RefSeq" id="WP_128501043.1">
    <property type="nucleotide sequence ID" value="NZ_CP035107.1"/>
</dbReference>
<dbReference type="InterPro" id="IPR041164">
    <property type="entry name" value="LDcluster4"/>
</dbReference>